<feature type="domain" description="Nif11" evidence="1">
    <location>
        <begin position="1"/>
        <end position="48"/>
    </location>
</feature>
<dbReference type="NCBIfam" id="TIGR03798">
    <property type="entry name" value="leader_Nif11"/>
    <property type="match status" value="1"/>
</dbReference>
<name>A0AAV3X1W8_9CYAN</name>
<dbReference type="RefSeq" id="WP_226575309.1">
    <property type="nucleotide sequence ID" value="NZ_BLAY01000009.1"/>
</dbReference>
<proteinExistence type="predicted"/>
<dbReference type="Proteomes" id="UP001050975">
    <property type="component" value="Unassembled WGS sequence"/>
</dbReference>
<organism evidence="2 3">
    <name type="scientific">Microseira wollei NIES-4236</name>
    <dbReference type="NCBI Taxonomy" id="2530354"/>
    <lineage>
        <taxon>Bacteria</taxon>
        <taxon>Bacillati</taxon>
        <taxon>Cyanobacteriota</taxon>
        <taxon>Cyanophyceae</taxon>
        <taxon>Oscillatoriophycideae</taxon>
        <taxon>Aerosakkonematales</taxon>
        <taxon>Aerosakkonemataceae</taxon>
        <taxon>Microseira</taxon>
    </lineage>
</organism>
<reference evidence="2" key="1">
    <citation type="submission" date="2019-10" db="EMBL/GenBank/DDBJ databases">
        <title>Draft genome sequece of Microseira wollei NIES-4236.</title>
        <authorList>
            <person name="Yamaguchi H."/>
            <person name="Suzuki S."/>
            <person name="Kawachi M."/>
        </authorList>
    </citation>
    <scope>NUCLEOTIDE SEQUENCE</scope>
    <source>
        <strain evidence="2">NIES-4236</strain>
    </source>
</reference>
<dbReference type="InterPro" id="IPR012903">
    <property type="entry name" value="Nif11"/>
</dbReference>
<keyword evidence="3" id="KW-1185">Reference proteome</keyword>
<sequence>MSLANVKAFYERLATDENFRLQIQEVHSKEKCSQIVKEAGYDFSQEELEEYTANLLESNHPKDGMIELDEKEMEAVFGGAIRYFEPLNRLGQIYGSPIPDSDFWNETIFISESFVNYVAATR</sequence>
<evidence type="ECO:0000313" key="2">
    <source>
        <dbReference type="EMBL" id="GET36143.1"/>
    </source>
</evidence>
<comment type="caution">
    <text evidence="2">The sequence shown here is derived from an EMBL/GenBank/DDBJ whole genome shotgun (WGS) entry which is preliminary data.</text>
</comment>
<dbReference type="InterPro" id="IPR022516">
    <property type="entry name" value="CHP03798_Ocin"/>
</dbReference>
<evidence type="ECO:0000313" key="3">
    <source>
        <dbReference type="Proteomes" id="UP001050975"/>
    </source>
</evidence>
<dbReference type="AlphaFoldDB" id="A0AAV3X1W8"/>
<dbReference type="Pfam" id="PF07862">
    <property type="entry name" value="Nif11"/>
    <property type="match status" value="1"/>
</dbReference>
<accession>A0AAV3X1W8</accession>
<gene>
    <name evidence="2" type="ORF">MiSe_08910</name>
</gene>
<evidence type="ECO:0000259" key="1">
    <source>
        <dbReference type="Pfam" id="PF07862"/>
    </source>
</evidence>
<dbReference type="EMBL" id="BLAY01000009">
    <property type="protein sequence ID" value="GET36143.1"/>
    <property type="molecule type" value="Genomic_DNA"/>
</dbReference>
<protein>
    <recommendedName>
        <fullName evidence="1">Nif11 domain-containing protein</fullName>
    </recommendedName>
</protein>